<keyword evidence="3" id="KW-1185">Reference proteome</keyword>
<dbReference type="Gene3D" id="2.60.120.560">
    <property type="entry name" value="Exo-inulinase, domain 1"/>
    <property type="match status" value="1"/>
</dbReference>
<name>A0ABM8UV97_9BACT</name>
<feature type="domain" description="3-keto-alpha-glucoside-1,2-lyase/3-keto-2-hydroxy-glucal hydratase" evidence="1">
    <location>
        <begin position="45"/>
        <end position="244"/>
    </location>
</feature>
<dbReference type="PROSITE" id="PS51257">
    <property type="entry name" value="PROKAR_LIPOPROTEIN"/>
    <property type="match status" value="1"/>
</dbReference>
<dbReference type="Pfam" id="PF06439">
    <property type="entry name" value="3keto-disac_hyd"/>
    <property type="match status" value="1"/>
</dbReference>
<accession>A0ABM8UV97</accession>
<evidence type="ECO:0000313" key="2">
    <source>
        <dbReference type="EMBL" id="CAG5072697.1"/>
    </source>
</evidence>
<sequence length="247" mass="27447">MKVSSFLAAVTVAVALSCTSKPESDSENDQDSVSIESSGAGEELVLFDGASLSGWHVFNQPGKEVKNWIVQDSALVCLGAAKDAHGGDLVYDGTFKNFDLSWEWKVDKGSNSGVMYHVVEDPKYKAPYETGPEYQIIDDIGFPEKLEDWQKTGADYAMKIAGPEKKLKPVGEWNSSRIVYDNGKVQHWLNGALILSFEVGSEEWKKERNSGKWNDFPDYAIADEGKIALQDHGNKAYFKNIRIKKLN</sequence>
<protein>
    <recommendedName>
        <fullName evidence="1">3-keto-alpha-glucoside-1,2-lyase/3-keto-2-hydroxy-glucal hydratase domain-containing protein</fullName>
    </recommendedName>
</protein>
<evidence type="ECO:0000313" key="3">
    <source>
        <dbReference type="Proteomes" id="UP000679725"/>
    </source>
</evidence>
<comment type="caution">
    <text evidence="2">The sequence shown here is derived from an EMBL/GenBank/DDBJ whole genome shotgun (WGS) entry which is preliminary data.</text>
</comment>
<dbReference type="InterPro" id="IPR010496">
    <property type="entry name" value="AL/BT2_dom"/>
</dbReference>
<reference evidence="2 3" key="1">
    <citation type="submission" date="2021-04" db="EMBL/GenBank/DDBJ databases">
        <authorList>
            <person name="Rodrigo-Torres L."/>
            <person name="Arahal R. D."/>
            <person name="Lucena T."/>
        </authorList>
    </citation>
    <scope>NUCLEOTIDE SEQUENCE [LARGE SCALE GENOMIC DNA]</scope>
    <source>
        <strain evidence="2 3">CECT 9623</strain>
    </source>
</reference>
<evidence type="ECO:0000259" key="1">
    <source>
        <dbReference type="Pfam" id="PF06439"/>
    </source>
</evidence>
<dbReference type="RefSeq" id="WP_215235533.1">
    <property type="nucleotide sequence ID" value="NZ_CAJRAU010000006.1"/>
</dbReference>
<organism evidence="2 3">
    <name type="scientific">Dyadobacter linearis</name>
    <dbReference type="NCBI Taxonomy" id="2823330"/>
    <lineage>
        <taxon>Bacteria</taxon>
        <taxon>Pseudomonadati</taxon>
        <taxon>Bacteroidota</taxon>
        <taxon>Cytophagia</taxon>
        <taxon>Cytophagales</taxon>
        <taxon>Spirosomataceae</taxon>
        <taxon>Dyadobacter</taxon>
    </lineage>
</organism>
<gene>
    <name evidence="2" type="ORF">DYBT9623_04259</name>
</gene>
<dbReference type="EMBL" id="CAJRAU010000006">
    <property type="protein sequence ID" value="CAG5072697.1"/>
    <property type="molecule type" value="Genomic_DNA"/>
</dbReference>
<proteinExistence type="predicted"/>
<dbReference type="Proteomes" id="UP000679725">
    <property type="component" value="Unassembled WGS sequence"/>
</dbReference>